<evidence type="ECO:0000313" key="3">
    <source>
        <dbReference type="Proteomes" id="UP001283361"/>
    </source>
</evidence>
<sequence>MVNLEHRQILRSQRDGDYVEDRKLEEHQEESVTRLPDNNVSVDNIQRHCLKRFGYTCTSFEKQTGKETHKGIDSGGAKVGDAGFQYAVITDSHERKVRVPLMQSSRMRFIFQTYPHLLYIDDTYAVNTYNYPYVFLVVDGDNIGHVIGYALVKDETSLTLSRLITEFMMKSEVRDFKTIVVDADHSEIEATRLNMPQCNIDLCRLHIQQALNNAIATKCHKDDKEGVKRL</sequence>
<accession>A0AAE1CJT4</accession>
<gene>
    <name evidence="2" type="ORF">RRG08_066780</name>
</gene>
<dbReference type="InterPro" id="IPR052579">
    <property type="entry name" value="Zinc_finger_SWIM"/>
</dbReference>
<comment type="caution">
    <text evidence="2">The sequence shown here is derived from an EMBL/GenBank/DDBJ whole genome shotgun (WGS) entry which is preliminary data.</text>
</comment>
<dbReference type="InterPro" id="IPR048324">
    <property type="entry name" value="ZSWIM1-3_RNaseH-like"/>
</dbReference>
<dbReference type="PANTHER" id="PTHR31569">
    <property type="entry name" value="SWIM-TYPE DOMAIN-CONTAINING PROTEIN"/>
    <property type="match status" value="1"/>
</dbReference>
<name>A0AAE1CJT4_9GAST</name>
<organism evidence="2 3">
    <name type="scientific">Elysia crispata</name>
    <name type="common">lettuce slug</name>
    <dbReference type="NCBI Taxonomy" id="231223"/>
    <lineage>
        <taxon>Eukaryota</taxon>
        <taxon>Metazoa</taxon>
        <taxon>Spiralia</taxon>
        <taxon>Lophotrochozoa</taxon>
        <taxon>Mollusca</taxon>
        <taxon>Gastropoda</taxon>
        <taxon>Heterobranchia</taxon>
        <taxon>Euthyneura</taxon>
        <taxon>Panpulmonata</taxon>
        <taxon>Sacoglossa</taxon>
        <taxon>Placobranchoidea</taxon>
        <taxon>Plakobranchidae</taxon>
        <taxon>Elysia</taxon>
    </lineage>
</organism>
<keyword evidence="3" id="KW-1185">Reference proteome</keyword>
<evidence type="ECO:0000313" key="2">
    <source>
        <dbReference type="EMBL" id="KAK3701287.1"/>
    </source>
</evidence>
<proteinExistence type="predicted"/>
<dbReference type="Pfam" id="PF21056">
    <property type="entry name" value="ZSWIM1-3_RNaseH-like"/>
    <property type="match status" value="1"/>
</dbReference>
<dbReference type="Proteomes" id="UP001283361">
    <property type="component" value="Unassembled WGS sequence"/>
</dbReference>
<dbReference type="EMBL" id="JAWDGP010007896">
    <property type="protein sequence ID" value="KAK3701287.1"/>
    <property type="molecule type" value="Genomic_DNA"/>
</dbReference>
<protein>
    <recommendedName>
        <fullName evidence="1">ZSWIM1/3 RNaseH-like domain-containing protein</fullName>
    </recommendedName>
</protein>
<feature type="domain" description="ZSWIM1/3 RNaseH-like" evidence="1">
    <location>
        <begin position="87"/>
        <end position="198"/>
    </location>
</feature>
<dbReference type="AlphaFoldDB" id="A0AAE1CJT4"/>
<evidence type="ECO:0000259" key="1">
    <source>
        <dbReference type="Pfam" id="PF21056"/>
    </source>
</evidence>
<dbReference type="PANTHER" id="PTHR31569:SF4">
    <property type="entry name" value="SWIM-TYPE DOMAIN-CONTAINING PROTEIN"/>
    <property type="match status" value="1"/>
</dbReference>
<reference evidence="2" key="1">
    <citation type="journal article" date="2023" name="G3 (Bethesda)">
        <title>A reference genome for the long-term kleptoplast-retaining sea slug Elysia crispata morphotype clarki.</title>
        <authorList>
            <person name="Eastman K.E."/>
            <person name="Pendleton A.L."/>
            <person name="Shaikh M.A."/>
            <person name="Suttiyut T."/>
            <person name="Ogas R."/>
            <person name="Tomko P."/>
            <person name="Gavelis G."/>
            <person name="Widhalm J.R."/>
            <person name="Wisecaver J.H."/>
        </authorList>
    </citation>
    <scope>NUCLEOTIDE SEQUENCE</scope>
    <source>
        <strain evidence="2">ECLA1</strain>
    </source>
</reference>